<gene>
    <name evidence="1" type="ORF">D0469_13565</name>
</gene>
<keyword evidence="2" id="KW-1185">Reference proteome</keyword>
<proteinExistence type="predicted"/>
<sequence>HKPITSEGKKRLLSVHVLCLSEAHRMWVRTASPQDKECFGSDSSHETKRQLCEDVANLAVLPLKQGASAFPFAFSRAVSIRGS</sequence>
<comment type="caution">
    <text evidence="1">The sequence shown here is derived from an EMBL/GenBank/DDBJ whole genome shotgun (WGS) entry which is preliminary data.</text>
</comment>
<evidence type="ECO:0000313" key="1">
    <source>
        <dbReference type="EMBL" id="RFU67752.1"/>
    </source>
</evidence>
<protein>
    <submittedName>
        <fullName evidence="1">Uncharacterized protein</fullName>
    </submittedName>
</protein>
<dbReference type="Proteomes" id="UP000264541">
    <property type="component" value="Unassembled WGS sequence"/>
</dbReference>
<organism evidence="1 2">
    <name type="scientific">Peribacillus saganii</name>
    <dbReference type="NCBI Taxonomy" id="2303992"/>
    <lineage>
        <taxon>Bacteria</taxon>
        <taxon>Bacillati</taxon>
        <taxon>Bacillota</taxon>
        <taxon>Bacilli</taxon>
        <taxon>Bacillales</taxon>
        <taxon>Bacillaceae</taxon>
        <taxon>Peribacillus</taxon>
    </lineage>
</organism>
<reference evidence="1 2" key="1">
    <citation type="submission" date="2018-08" db="EMBL/GenBank/DDBJ databases">
        <title>Bacillus chawlae sp. nov., Bacillus glennii sp. nov., and Bacillus saganii sp. nov. Isolated from the Vehicle Assembly Building at Kennedy Space Center where the Viking Spacecraft were Assembled.</title>
        <authorList>
            <person name="Seuylemezian A."/>
            <person name="Vaishampayan P."/>
        </authorList>
    </citation>
    <scope>NUCLEOTIDE SEQUENCE [LARGE SCALE GENOMIC DNA]</scope>
    <source>
        <strain evidence="1 2">V47-23a</strain>
    </source>
</reference>
<dbReference type="EMBL" id="QVTE01000039">
    <property type="protein sequence ID" value="RFU67752.1"/>
    <property type="molecule type" value="Genomic_DNA"/>
</dbReference>
<dbReference type="AlphaFoldDB" id="A0A372LMM0"/>
<name>A0A372LMM0_9BACI</name>
<accession>A0A372LMM0</accession>
<evidence type="ECO:0000313" key="2">
    <source>
        <dbReference type="Proteomes" id="UP000264541"/>
    </source>
</evidence>
<feature type="non-terminal residue" evidence="1">
    <location>
        <position position="1"/>
    </location>
</feature>